<keyword evidence="4" id="KW-0695">RNA-directed DNA polymerase</keyword>
<keyword evidence="4" id="KW-0548">Nucleotidyltransferase</keyword>
<dbReference type="SUPFAM" id="SSF56672">
    <property type="entry name" value="DNA/RNA polymerases"/>
    <property type="match status" value="1"/>
</dbReference>
<evidence type="ECO:0000313" key="3">
    <source>
        <dbReference type="EMBL" id="KAB4478850.1"/>
    </source>
</evidence>
<sequence length="162" mass="18648">MHKIRVIESTLGYPQKNRMESESYEGVQTYMDMKDGSLIAVQPNKDDLMSQILSPDNLNRAYLQVVRNKGVGGVDRMDFKQLLPYLHEHKSELIESIRIGRYKPNSVRRVDIAKDNGKKRLIGIPTVVDRLIQQAIVQVLSPIYERQFSPSSFGFRPDVVRM</sequence>
<comment type="similarity">
    <text evidence="1">Belongs to the bacterial reverse transcriptase family.</text>
</comment>
<dbReference type="PANTHER" id="PTHR34047">
    <property type="entry name" value="NUCLEAR INTRON MATURASE 1, MITOCHONDRIAL-RELATED"/>
    <property type="match status" value="1"/>
</dbReference>
<dbReference type="PANTHER" id="PTHR34047:SF8">
    <property type="entry name" value="PROTEIN YKFC"/>
    <property type="match status" value="1"/>
</dbReference>
<organism evidence="4 5">
    <name type="scientific">Bacteroides thetaiotaomicron</name>
    <dbReference type="NCBI Taxonomy" id="818"/>
    <lineage>
        <taxon>Bacteria</taxon>
        <taxon>Pseudomonadati</taxon>
        <taxon>Bacteroidota</taxon>
        <taxon>Bacteroidia</taxon>
        <taxon>Bacteroidales</taxon>
        <taxon>Bacteroidaceae</taxon>
        <taxon>Bacteroides</taxon>
    </lineage>
</organism>
<dbReference type="AlphaFoldDB" id="A0A0P0FR66"/>
<dbReference type="InterPro" id="IPR051083">
    <property type="entry name" value="GrpII_Intron_Splice-Mob/Def"/>
</dbReference>
<dbReference type="SMR" id="A0A0P0FR66"/>
<evidence type="ECO:0000313" key="6">
    <source>
        <dbReference type="Proteomes" id="UP000436858"/>
    </source>
</evidence>
<reference evidence="4 5" key="1">
    <citation type="submission" date="2018-08" db="EMBL/GenBank/DDBJ databases">
        <title>A genome reference for cultivated species of the human gut microbiota.</title>
        <authorList>
            <person name="Zou Y."/>
            <person name="Xue W."/>
            <person name="Luo G."/>
        </authorList>
    </citation>
    <scope>NUCLEOTIDE SEQUENCE [LARGE SCALE GENOMIC DNA]</scope>
    <source>
        <strain evidence="4 5">AM30-26</strain>
    </source>
</reference>
<proteinExistence type="inferred from homology"/>
<protein>
    <submittedName>
        <fullName evidence="4">Reverse transcriptase</fullName>
    </submittedName>
</protein>
<evidence type="ECO:0000256" key="1">
    <source>
        <dbReference type="ARBA" id="ARBA00034120"/>
    </source>
</evidence>
<comment type="caution">
    <text evidence="4">The sequence shown here is derived from an EMBL/GenBank/DDBJ whole genome shotgun (WGS) entry which is preliminary data.</text>
</comment>
<accession>A0A0P0FR66</accession>
<dbReference type="Proteomes" id="UP000440614">
    <property type="component" value="Unassembled WGS sequence"/>
</dbReference>
<gene>
    <name evidence="4" type="ORF">DW780_14175</name>
    <name evidence="3" type="ORF">GAN91_18745</name>
    <name evidence="2" type="ORF">GAO51_25445</name>
</gene>
<dbReference type="EMBL" id="QSJP01000012">
    <property type="protein sequence ID" value="RHD87115.1"/>
    <property type="molecule type" value="Genomic_DNA"/>
</dbReference>
<evidence type="ECO:0000313" key="5">
    <source>
        <dbReference type="Proteomes" id="UP000284785"/>
    </source>
</evidence>
<dbReference type="Proteomes" id="UP000284785">
    <property type="component" value="Unassembled WGS sequence"/>
</dbReference>
<evidence type="ECO:0000313" key="2">
    <source>
        <dbReference type="EMBL" id="KAB4305633.1"/>
    </source>
</evidence>
<dbReference type="KEGG" id="btho:Btheta7330_04318"/>
<dbReference type="OMA" id="QKNRMES"/>
<keyword evidence="4" id="KW-0808">Transferase</keyword>
<reference evidence="6 7" key="2">
    <citation type="journal article" date="2019" name="Nat. Med.">
        <title>A library of human gut bacterial isolates paired with longitudinal multiomics data enables mechanistic microbiome research.</title>
        <authorList>
            <person name="Poyet M."/>
            <person name="Groussin M."/>
            <person name="Gibbons S.M."/>
            <person name="Avila-Pacheco J."/>
            <person name="Jiang X."/>
            <person name="Kearney S.M."/>
            <person name="Perrotta A.R."/>
            <person name="Berdy B."/>
            <person name="Zhao S."/>
            <person name="Lieberman T.D."/>
            <person name="Swanson P.K."/>
            <person name="Smith M."/>
            <person name="Roesemann S."/>
            <person name="Alexander J.E."/>
            <person name="Rich S.A."/>
            <person name="Livny J."/>
            <person name="Vlamakis H."/>
            <person name="Clish C."/>
            <person name="Bullock K."/>
            <person name="Deik A."/>
            <person name="Scott J."/>
            <person name="Pierce K.A."/>
            <person name="Xavier R.J."/>
            <person name="Alm E.J."/>
        </authorList>
    </citation>
    <scope>NUCLEOTIDE SEQUENCE [LARGE SCALE GENOMIC DNA]</scope>
    <source>
        <strain evidence="3 6">BIOML-A162</strain>
        <strain evidence="2 7">BIOML-A188</strain>
    </source>
</reference>
<dbReference type="EMBL" id="WCRY01000020">
    <property type="protein sequence ID" value="KAB4478850.1"/>
    <property type="molecule type" value="Genomic_DNA"/>
</dbReference>
<dbReference type="InterPro" id="IPR043502">
    <property type="entry name" value="DNA/RNA_pol_sf"/>
</dbReference>
<evidence type="ECO:0000313" key="7">
    <source>
        <dbReference type="Proteomes" id="UP000440614"/>
    </source>
</evidence>
<accession>C6ISZ4</accession>
<dbReference type="GO" id="GO:0003964">
    <property type="term" value="F:RNA-directed DNA polymerase activity"/>
    <property type="evidence" value="ECO:0007669"/>
    <property type="project" value="UniProtKB-KW"/>
</dbReference>
<dbReference type="Proteomes" id="UP000436858">
    <property type="component" value="Unassembled WGS sequence"/>
</dbReference>
<dbReference type="EMBL" id="WCSY01000035">
    <property type="protein sequence ID" value="KAB4305633.1"/>
    <property type="molecule type" value="Genomic_DNA"/>
</dbReference>
<name>A0A0P0FR66_BACT4</name>
<evidence type="ECO:0000313" key="4">
    <source>
        <dbReference type="EMBL" id="RHD87115.1"/>
    </source>
</evidence>